<dbReference type="Pfam" id="PF00646">
    <property type="entry name" value="F-box"/>
    <property type="match status" value="1"/>
</dbReference>
<protein>
    <recommendedName>
        <fullName evidence="1">F-box domain-containing protein</fullName>
    </recommendedName>
</protein>
<gene>
    <name evidence="2" type="primary">ga12363</name>
    <name evidence="2" type="ORF">PR202_ga12363</name>
</gene>
<evidence type="ECO:0000313" key="3">
    <source>
        <dbReference type="Proteomes" id="UP001054889"/>
    </source>
</evidence>
<dbReference type="PANTHER" id="PTHR35546:SF105">
    <property type="entry name" value="OS05G0139200 PROTEIN"/>
    <property type="match status" value="1"/>
</dbReference>
<dbReference type="InterPro" id="IPR056592">
    <property type="entry name" value="Beta-prop_At3g26010-like"/>
</dbReference>
<dbReference type="SUPFAM" id="SSF50969">
    <property type="entry name" value="YVTN repeat-like/Quinoprotein amine dehydrogenase"/>
    <property type="match status" value="1"/>
</dbReference>
<dbReference type="PROSITE" id="PS50181">
    <property type="entry name" value="FBOX"/>
    <property type="match status" value="1"/>
</dbReference>
<dbReference type="Pfam" id="PF24750">
    <property type="entry name" value="b-prop_At3g26010-like"/>
    <property type="match status" value="1"/>
</dbReference>
<proteinExistence type="predicted"/>
<evidence type="ECO:0000259" key="1">
    <source>
        <dbReference type="PROSITE" id="PS50181"/>
    </source>
</evidence>
<dbReference type="SMART" id="SM00256">
    <property type="entry name" value="FBOX"/>
    <property type="match status" value="1"/>
</dbReference>
<dbReference type="AlphaFoldDB" id="A0AAV5CBC8"/>
<dbReference type="InterPro" id="IPR011044">
    <property type="entry name" value="Quino_amine_DH_bsu"/>
</dbReference>
<comment type="caution">
    <text evidence="2">The sequence shown here is derived from an EMBL/GenBank/DDBJ whole genome shotgun (WGS) entry which is preliminary data.</text>
</comment>
<dbReference type="InterPro" id="IPR001810">
    <property type="entry name" value="F-box_dom"/>
</dbReference>
<evidence type="ECO:0000313" key="2">
    <source>
        <dbReference type="EMBL" id="GJM95602.1"/>
    </source>
</evidence>
<dbReference type="SUPFAM" id="SSF81383">
    <property type="entry name" value="F-box domain"/>
    <property type="match status" value="1"/>
</dbReference>
<dbReference type="NCBIfam" id="TIGR01640">
    <property type="entry name" value="F_box_assoc_1"/>
    <property type="match status" value="1"/>
</dbReference>
<feature type="domain" description="F-box" evidence="1">
    <location>
        <begin position="1"/>
        <end position="44"/>
    </location>
</feature>
<dbReference type="EMBL" id="BQKI01000005">
    <property type="protein sequence ID" value="GJM95602.1"/>
    <property type="molecule type" value="Genomic_DNA"/>
</dbReference>
<reference evidence="2" key="2">
    <citation type="submission" date="2021-12" db="EMBL/GenBank/DDBJ databases">
        <title>Resequencing data analysis of finger millet.</title>
        <authorList>
            <person name="Hatakeyama M."/>
            <person name="Aluri S."/>
            <person name="Balachadran M.T."/>
            <person name="Sivarajan S.R."/>
            <person name="Poveda L."/>
            <person name="Shimizu-Inatsugi R."/>
            <person name="Schlapbach R."/>
            <person name="Sreeman S.M."/>
            <person name="Shimizu K.K."/>
        </authorList>
    </citation>
    <scope>NUCLEOTIDE SEQUENCE</scope>
</reference>
<dbReference type="InterPro" id="IPR017451">
    <property type="entry name" value="F-box-assoc_interact_dom"/>
</dbReference>
<dbReference type="InterPro" id="IPR055290">
    <property type="entry name" value="At3g26010-like"/>
</dbReference>
<dbReference type="Gene3D" id="1.20.1280.50">
    <property type="match status" value="1"/>
</dbReference>
<accession>A0AAV5CBC8</accession>
<organism evidence="2 3">
    <name type="scientific">Eleusine coracana subsp. coracana</name>
    <dbReference type="NCBI Taxonomy" id="191504"/>
    <lineage>
        <taxon>Eukaryota</taxon>
        <taxon>Viridiplantae</taxon>
        <taxon>Streptophyta</taxon>
        <taxon>Embryophyta</taxon>
        <taxon>Tracheophyta</taxon>
        <taxon>Spermatophyta</taxon>
        <taxon>Magnoliopsida</taxon>
        <taxon>Liliopsida</taxon>
        <taxon>Poales</taxon>
        <taxon>Poaceae</taxon>
        <taxon>PACMAD clade</taxon>
        <taxon>Chloridoideae</taxon>
        <taxon>Cynodonteae</taxon>
        <taxon>Eleusininae</taxon>
        <taxon>Eleusine</taxon>
    </lineage>
</organism>
<dbReference type="Proteomes" id="UP001054889">
    <property type="component" value="Unassembled WGS sequence"/>
</dbReference>
<reference evidence="2" key="1">
    <citation type="journal article" date="2018" name="DNA Res.">
        <title>Multiple hybrid de novo genome assembly of finger millet, an orphan allotetraploid crop.</title>
        <authorList>
            <person name="Hatakeyama M."/>
            <person name="Aluri S."/>
            <person name="Balachadran M.T."/>
            <person name="Sivarajan S.R."/>
            <person name="Patrignani A."/>
            <person name="Gruter S."/>
            <person name="Poveda L."/>
            <person name="Shimizu-Inatsugi R."/>
            <person name="Baeten J."/>
            <person name="Francoijs K.J."/>
            <person name="Nataraja K.N."/>
            <person name="Reddy Y.A.N."/>
            <person name="Phadnis S."/>
            <person name="Ravikumar R.L."/>
            <person name="Schlapbach R."/>
            <person name="Sreeman S.M."/>
            <person name="Shimizu K.K."/>
        </authorList>
    </citation>
    <scope>NUCLEOTIDE SEQUENCE</scope>
</reference>
<sequence>MDKLTDDLLLEIFSRVPYKSLRRSTGVSRRWRDLIADPGNRRKLPQTLAGFFYQAPDRSYADVSGAGPPIFDPSLAFLPDREREDLHLVDGCNGLLLCRCFRFADPNEFDYLVINPATEKWVAVPISRRWSNKVGIVRLGFDPSVSSHFHVFEFQLDFDEDSDSEAEDVDGDGHILGVKIYSSETGLWSYKQSGWIVDITMDPNFNSVFVDGTLYVVATCCLIGTVDVQGTTWKIIDYPRSENSPFFDTDVGFIDMSQGKLHLANSDDMTGNKLAIWVLEDRDSKDWTLKHTVSFRHLVRKKHVLFGFDEFIVVAIHPDRNMVFFVFGDDKRLMSYDMDTREVHIICNLGRIAMTLTFHMFHCFLNHWQMGNSNPTCSAWLNHCWSFGS</sequence>
<dbReference type="PANTHER" id="PTHR35546">
    <property type="entry name" value="F-BOX PROTEIN INTERACTION DOMAIN PROTEIN-RELATED"/>
    <property type="match status" value="1"/>
</dbReference>
<name>A0AAV5CBC8_ELECO</name>
<keyword evidence="3" id="KW-1185">Reference proteome</keyword>
<dbReference type="InterPro" id="IPR036047">
    <property type="entry name" value="F-box-like_dom_sf"/>
</dbReference>